<feature type="transmembrane region" description="Helical" evidence="1">
    <location>
        <begin position="372"/>
        <end position="391"/>
    </location>
</feature>
<feature type="transmembrane region" description="Helical" evidence="1">
    <location>
        <begin position="397"/>
        <end position="414"/>
    </location>
</feature>
<evidence type="ECO:0000256" key="1">
    <source>
        <dbReference type="SAM" id="Phobius"/>
    </source>
</evidence>
<evidence type="ECO:0000313" key="3">
    <source>
        <dbReference type="Proteomes" id="UP000648077"/>
    </source>
</evidence>
<dbReference type="PANTHER" id="PTHR38454">
    <property type="entry name" value="INTEGRAL MEMBRANE PROTEIN-RELATED"/>
    <property type="match status" value="1"/>
</dbReference>
<dbReference type="RefSeq" id="WP_002456571.1">
    <property type="nucleotide sequence ID" value="NZ_AP038759.1"/>
</dbReference>
<dbReference type="Proteomes" id="UP000648077">
    <property type="component" value="Unassembled WGS sequence"/>
</dbReference>
<feature type="transmembrane region" description="Helical" evidence="1">
    <location>
        <begin position="315"/>
        <end position="336"/>
    </location>
</feature>
<feature type="transmembrane region" description="Helical" evidence="1">
    <location>
        <begin position="348"/>
        <end position="365"/>
    </location>
</feature>
<organism evidence="2 3">
    <name type="scientific">Staphylococcus epidermidis</name>
    <dbReference type="NCBI Taxonomy" id="1282"/>
    <lineage>
        <taxon>Bacteria</taxon>
        <taxon>Bacillati</taxon>
        <taxon>Bacillota</taxon>
        <taxon>Bacilli</taxon>
        <taxon>Bacillales</taxon>
        <taxon>Staphylococcaceae</taxon>
        <taxon>Staphylococcus</taxon>
    </lineage>
</organism>
<feature type="transmembrane region" description="Helical" evidence="1">
    <location>
        <begin position="421"/>
        <end position="443"/>
    </location>
</feature>
<feature type="transmembrane region" description="Helical" evidence="1">
    <location>
        <begin position="111"/>
        <end position="134"/>
    </location>
</feature>
<evidence type="ECO:0000313" key="2">
    <source>
        <dbReference type="EMBL" id="MBF2229502.1"/>
    </source>
</evidence>
<keyword evidence="1" id="KW-1133">Transmembrane helix</keyword>
<dbReference type="OrthoDB" id="9815466at2"/>
<reference evidence="2" key="1">
    <citation type="submission" date="2020-08" db="EMBL/GenBank/DDBJ databases">
        <title>Changes in the skin microbiome associated with squamous cell carcinoma in transplant recipients.</title>
        <authorList>
            <person name="Zaugg J."/>
            <person name="Krueger A."/>
            <person name="Lachner N."/>
        </authorList>
    </citation>
    <scope>NUCLEOTIDE SEQUENCE</scope>
    <source>
        <strain evidence="2">R5988</strain>
    </source>
</reference>
<feature type="transmembrane region" description="Helical" evidence="1">
    <location>
        <begin position="832"/>
        <end position="853"/>
    </location>
</feature>
<keyword evidence="1" id="KW-0812">Transmembrane</keyword>
<feature type="transmembrane region" description="Helical" evidence="1">
    <location>
        <begin position="290"/>
        <end position="308"/>
    </location>
</feature>
<accession>A0A4Y4YNB7</accession>
<sequence length="866" mass="101805">MRRKACFIILLITLSLIGHSYIIFRFHHDGVLSTGPNDGMEQMIPIQMYLYHQWTQGNLFYSTHLGLGGDFFTDLSYYFSTNLIFILNVPIIKLCEIFFSLNTNQILLWMYNALIVSIIKSTIALFCTYLFSYYISKNKIISLLISFIFVMSPLYFRFTIYWPFFSDTFIWLPLLLLGIERLLRDFKAGLFILTVSLILINNFYFAYYFLIIGIGYTLIRIIYRHPKDSLTRWQASLTIICSALLALGNSMFVFFHGVQSFLNNRRQSFTGQVNWIEHLNKDTNIFFDNYLIVVIFLSIQALLTIKLYKHFYYKLFALLLLATIIFAFLPFVDQLFNGFSAPQKRWHFILAFNSSILIGLFVKYFKTIRPKTYIYTNLIAQSVIYISSISYNTFLPWLSLVPVVSVIGLLILLIKEKKVRYYLTYLYSISIAALSLMITFVFIKNQIFFQDHINRANKRYINSSFYNSAIQRSLVKEMNQTKNDDQRINWRVDEQDNTPMYQNFKGLSIYSSIFHHNILDFYYDALKINLAEESVSRYQSTNARQNIESLFSVKYLMMKDYQNFIPSYFKKVKSRGQYIIYKNQLPLPSVKVTQNIYNHKSLKKPIDREHAMINGAIVTSKGTAYHSKVKNLLDQTRVSTQNITRYSNNELTVNKESGIIKLHLPKNIRDKYKDFYLTMNIKRGDPDSNYTVSINQYHNHRLYNDSIYRTGISKVLYRSLPDKNGDITIQLSPKGKFNLELLELNGENYDTLKQAHHHANFNMRYKDIKNGVKVNLDHHSKGLAVINIPYRKGMRAYVDDRQSNIKKVNYMMTGVPVNKNDKTITIQYRPPFLKTMFSISIFSIVVSIVFIRLKNIRKRKMRIRHD</sequence>
<gene>
    <name evidence="2" type="ORF">H3963_03400</name>
</gene>
<dbReference type="Pfam" id="PF09586">
    <property type="entry name" value="YfhO"/>
    <property type="match status" value="1"/>
</dbReference>
<comment type="caution">
    <text evidence="2">The sequence shown here is derived from an EMBL/GenBank/DDBJ whole genome shotgun (WGS) entry which is preliminary data.</text>
</comment>
<feature type="transmembrane region" description="Helical" evidence="1">
    <location>
        <begin position="235"/>
        <end position="255"/>
    </location>
</feature>
<keyword evidence="1" id="KW-0472">Membrane</keyword>
<proteinExistence type="predicted"/>
<dbReference type="PANTHER" id="PTHR38454:SF1">
    <property type="entry name" value="INTEGRAL MEMBRANE PROTEIN"/>
    <property type="match status" value="1"/>
</dbReference>
<dbReference type="AlphaFoldDB" id="A0A4Y4YNB7"/>
<name>A0A4Y4YNB7_STAEP</name>
<dbReference type="EMBL" id="JACGQI010000003">
    <property type="protein sequence ID" value="MBF2229502.1"/>
    <property type="molecule type" value="Genomic_DNA"/>
</dbReference>
<dbReference type="InterPro" id="IPR018580">
    <property type="entry name" value="Uncharacterised_YfhO"/>
</dbReference>
<protein>
    <submittedName>
        <fullName evidence="2">YfhO family protein</fullName>
    </submittedName>
</protein>
<feature type="transmembrane region" description="Helical" evidence="1">
    <location>
        <begin position="140"/>
        <end position="162"/>
    </location>
</feature>